<dbReference type="RefSeq" id="WP_378080951.1">
    <property type="nucleotide sequence ID" value="NZ_JBHSMH010000001.1"/>
</dbReference>
<feature type="transmembrane region" description="Helical" evidence="2">
    <location>
        <begin position="127"/>
        <end position="143"/>
    </location>
</feature>
<keyword evidence="2" id="KW-0472">Membrane</keyword>
<evidence type="ECO:0000256" key="2">
    <source>
        <dbReference type="SAM" id="Phobius"/>
    </source>
</evidence>
<keyword evidence="2" id="KW-1133">Transmembrane helix</keyword>
<organism evidence="3 4">
    <name type="scientific">Cohnella suwonensis</name>
    <dbReference type="NCBI Taxonomy" id="696072"/>
    <lineage>
        <taxon>Bacteria</taxon>
        <taxon>Bacillati</taxon>
        <taxon>Bacillota</taxon>
        <taxon>Bacilli</taxon>
        <taxon>Bacillales</taxon>
        <taxon>Paenibacillaceae</taxon>
        <taxon>Cohnella</taxon>
    </lineage>
</organism>
<proteinExistence type="predicted"/>
<protein>
    <submittedName>
        <fullName evidence="3">Uncharacterized protein</fullName>
    </submittedName>
</protein>
<accession>A0ABW0LMH3</accession>
<evidence type="ECO:0000256" key="1">
    <source>
        <dbReference type="SAM" id="MobiDB-lite"/>
    </source>
</evidence>
<keyword evidence="4" id="KW-1185">Reference proteome</keyword>
<dbReference type="Proteomes" id="UP001596105">
    <property type="component" value="Unassembled WGS sequence"/>
</dbReference>
<evidence type="ECO:0000313" key="3">
    <source>
        <dbReference type="EMBL" id="MFC5467098.1"/>
    </source>
</evidence>
<comment type="caution">
    <text evidence="3">The sequence shown here is derived from an EMBL/GenBank/DDBJ whole genome shotgun (WGS) entry which is preliminary data.</text>
</comment>
<sequence length="144" mass="16116">MEKTKPSQPAAHQPKQPNQPVVQPTVTMPAKMPYAMPAKMPYATQAAMPAAKPAAYKISKETCLSHMHRYVEVQGSDGYCYDGIVEHVDDEWLCLAVPGSADHMRSFFPGAGFGPFYPYRPRRFNRLVLPLASLVAISLLPYYW</sequence>
<reference evidence="4" key="1">
    <citation type="journal article" date="2019" name="Int. J. Syst. Evol. Microbiol.">
        <title>The Global Catalogue of Microorganisms (GCM) 10K type strain sequencing project: providing services to taxonomists for standard genome sequencing and annotation.</title>
        <authorList>
            <consortium name="The Broad Institute Genomics Platform"/>
            <consortium name="The Broad Institute Genome Sequencing Center for Infectious Disease"/>
            <person name="Wu L."/>
            <person name="Ma J."/>
        </authorList>
    </citation>
    <scope>NUCLEOTIDE SEQUENCE [LARGE SCALE GENOMIC DNA]</scope>
    <source>
        <strain evidence="4">CCUG 57113</strain>
    </source>
</reference>
<feature type="compositionally biased region" description="Low complexity" evidence="1">
    <location>
        <begin position="13"/>
        <end position="23"/>
    </location>
</feature>
<name>A0ABW0LMH3_9BACL</name>
<dbReference type="EMBL" id="JBHSMH010000001">
    <property type="protein sequence ID" value="MFC5467098.1"/>
    <property type="molecule type" value="Genomic_DNA"/>
</dbReference>
<evidence type="ECO:0000313" key="4">
    <source>
        <dbReference type="Proteomes" id="UP001596105"/>
    </source>
</evidence>
<feature type="region of interest" description="Disordered" evidence="1">
    <location>
        <begin position="1"/>
        <end position="23"/>
    </location>
</feature>
<gene>
    <name evidence="3" type="ORF">ACFPPD_00075</name>
</gene>
<keyword evidence="2" id="KW-0812">Transmembrane</keyword>